<gene>
    <name evidence="2" type="ORF">BUE93_14435</name>
</gene>
<proteinExistence type="predicted"/>
<name>A0A1S1X9Q2_9NEIS</name>
<dbReference type="PANTHER" id="PTHR38011">
    <property type="entry name" value="DIHYDROFOLATE REDUCTASE FAMILY PROTEIN (AFU_ORTHOLOGUE AFUA_8G06820)"/>
    <property type="match status" value="1"/>
</dbReference>
<dbReference type="EMBL" id="MTBD01000028">
    <property type="protein sequence ID" value="PRP69879.1"/>
    <property type="molecule type" value="Genomic_DNA"/>
</dbReference>
<accession>A0A1S1X9Q2</accession>
<comment type="caution">
    <text evidence="2">The sequence shown here is derived from an EMBL/GenBank/DDBJ whole genome shotgun (WGS) entry which is preliminary data.</text>
</comment>
<evidence type="ECO:0000313" key="2">
    <source>
        <dbReference type="EMBL" id="PRP69879.1"/>
    </source>
</evidence>
<evidence type="ECO:0000313" key="3">
    <source>
        <dbReference type="Proteomes" id="UP000239469"/>
    </source>
</evidence>
<dbReference type="GO" id="GO:0008703">
    <property type="term" value="F:5-amino-6-(5-phosphoribosylamino)uracil reductase activity"/>
    <property type="evidence" value="ECO:0007669"/>
    <property type="project" value="InterPro"/>
</dbReference>
<protein>
    <recommendedName>
        <fullName evidence="1">Bacterial bifunctional deaminase-reductase C-terminal domain-containing protein</fullName>
    </recommendedName>
</protein>
<organism evidence="2 3">
    <name type="scientific">Chromobacterium amazonense</name>
    <dbReference type="NCBI Taxonomy" id="1382803"/>
    <lineage>
        <taxon>Bacteria</taxon>
        <taxon>Pseudomonadati</taxon>
        <taxon>Pseudomonadota</taxon>
        <taxon>Betaproteobacteria</taxon>
        <taxon>Neisseriales</taxon>
        <taxon>Chromobacteriaceae</taxon>
        <taxon>Chromobacterium</taxon>
    </lineage>
</organism>
<dbReference type="Pfam" id="PF01872">
    <property type="entry name" value="RibD_C"/>
    <property type="match status" value="1"/>
</dbReference>
<dbReference type="AlphaFoldDB" id="A0A1S1X9Q2"/>
<sequence>MKSVHGDVCCVAYMATSLDGYIAREDGGLEWLNQVAVEGEDYGYSAFMETVDALVMGRGTFAKVMGFAEWPYPGVKVVVASSSLSEADLPAALRDKVTVSADAPAELVARLAADGARCVYVDGGRLVTSFLAARVLNRVIISRVPILLGGGIPLFGSFGREVALQHQSTRAFASGLVQSDYLINSNSRTETRL</sequence>
<dbReference type="InterPro" id="IPR002734">
    <property type="entry name" value="RibDG_C"/>
</dbReference>
<dbReference type="PANTHER" id="PTHR38011:SF11">
    <property type="entry name" value="2,5-DIAMINO-6-RIBOSYLAMINO-4(3H)-PYRIMIDINONE 5'-PHOSPHATE REDUCTASE"/>
    <property type="match status" value="1"/>
</dbReference>
<dbReference type="GO" id="GO:0009231">
    <property type="term" value="P:riboflavin biosynthetic process"/>
    <property type="evidence" value="ECO:0007669"/>
    <property type="project" value="InterPro"/>
</dbReference>
<dbReference type="OrthoDB" id="2313602at2"/>
<dbReference type="Gene3D" id="3.40.430.10">
    <property type="entry name" value="Dihydrofolate Reductase, subunit A"/>
    <property type="match status" value="1"/>
</dbReference>
<evidence type="ECO:0000259" key="1">
    <source>
        <dbReference type="Pfam" id="PF01872"/>
    </source>
</evidence>
<dbReference type="Proteomes" id="UP000239469">
    <property type="component" value="Unassembled WGS sequence"/>
</dbReference>
<reference evidence="2 3" key="1">
    <citation type="submission" date="2017-01" db="EMBL/GenBank/DDBJ databases">
        <title>New insights into the genetic diversity of Chromobacterium isolated from tropical freshwater lake.</title>
        <authorList>
            <person name="Santos A.B."/>
            <person name="Nascimento A.M."/>
            <person name="Da Silva P.C."/>
        </authorList>
    </citation>
    <scope>NUCLEOTIDE SEQUENCE [LARGE SCALE GENOMIC DNA]</scope>
    <source>
        <strain evidence="2 3">56AF</strain>
    </source>
</reference>
<dbReference type="SUPFAM" id="SSF53597">
    <property type="entry name" value="Dihydrofolate reductase-like"/>
    <property type="match status" value="1"/>
</dbReference>
<dbReference type="InterPro" id="IPR024072">
    <property type="entry name" value="DHFR-like_dom_sf"/>
</dbReference>
<dbReference type="InterPro" id="IPR050765">
    <property type="entry name" value="Riboflavin_Biosynth_HTPR"/>
</dbReference>
<feature type="domain" description="Bacterial bifunctional deaminase-reductase C-terminal" evidence="1">
    <location>
        <begin position="13"/>
        <end position="177"/>
    </location>
</feature>
<dbReference type="RefSeq" id="WP_052246842.1">
    <property type="nucleotide sequence ID" value="NZ_CAWMOE010000018.1"/>
</dbReference>